<sequence>MKQIKKTHEHVVAHEEEAEEKKQLIKRKKNAYLSCDGNDACRHQPAAAGPASGVTSSPDAGRPREPV</sequence>
<dbReference type="EMBL" id="JYDQ01000023">
    <property type="protein sequence ID" value="KRY20633.1"/>
    <property type="molecule type" value="Genomic_DNA"/>
</dbReference>
<evidence type="ECO:0000313" key="2">
    <source>
        <dbReference type="EMBL" id="KRY20633.1"/>
    </source>
</evidence>
<dbReference type="OrthoDB" id="10524659at2759"/>
<accession>A0A0V1A858</accession>
<organism evidence="2 3">
    <name type="scientific">Trichinella patagoniensis</name>
    <dbReference type="NCBI Taxonomy" id="990121"/>
    <lineage>
        <taxon>Eukaryota</taxon>
        <taxon>Metazoa</taxon>
        <taxon>Ecdysozoa</taxon>
        <taxon>Nematoda</taxon>
        <taxon>Enoplea</taxon>
        <taxon>Dorylaimia</taxon>
        <taxon>Trichinellida</taxon>
        <taxon>Trichinellidae</taxon>
        <taxon>Trichinella</taxon>
    </lineage>
</organism>
<reference evidence="2 3" key="1">
    <citation type="submission" date="2015-01" db="EMBL/GenBank/DDBJ databases">
        <title>Evolution of Trichinella species and genotypes.</title>
        <authorList>
            <person name="Korhonen P.K."/>
            <person name="Edoardo P."/>
            <person name="Giuseppe L.R."/>
            <person name="Gasser R.B."/>
        </authorList>
    </citation>
    <scope>NUCLEOTIDE SEQUENCE [LARGE SCALE GENOMIC DNA]</scope>
    <source>
        <strain evidence="2">ISS2496</strain>
    </source>
</reference>
<feature type="region of interest" description="Disordered" evidence="1">
    <location>
        <begin position="1"/>
        <end position="22"/>
    </location>
</feature>
<dbReference type="Proteomes" id="UP000054783">
    <property type="component" value="Unassembled WGS sequence"/>
</dbReference>
<proteinExistence type="predicted"/>
<evidence type="ECO:0000313" key="3">
    <source>
        <dbReference type="Proteomes" id="UP000054783"/>
    </source>
</evidence>
<keyword evidence="3" id="KW-1185">Reference proteome</keyword>
<protein>
    <submittedName>
        <fullName evidence="2">Uncharacterized protein</fullName>
    </submittedName>
</protein>
<name>A0A0V1A858_9BILA</name>
<dbReference type="AlphaFoldDB" id="A0A0V1A858"/>
<feature type="compositionally biased region" description="Basic and acidic residues" evidence="1">
    <location>
        <begin position="9"/>
        <end position="22"/>
    </location>
</feature>
<feature type="region of interest" description="Disordered" evidence="1">
    <location>
        <begin position="37"/>
        <end position="67"/>
    </location>
</feature>
<comment type="caution">
    <text evidence="2">The sequence shown here is derived from an EMBL/GenBank/DDBJ whole genome shotgun (WGS) entry which is preliminary data.</text>
</comment>
<gene>
    <name evidence="2" type="ORF">T12_12425</name>
</gene>
<evidence type="ECO:0000256" key="1">
    <source>
        <dbReference type="SAM" id="MobiDB-lite"/>
    </source>
</evidence>